<dbReference type="AlphaFoldDB" id="A0AAW5UWL9"/>
<accession>A0AAW5UWL9</accession>
<keyword evidence="1" id="KW-0472">Membrane</keyword>
<protein>
    <submittedName>
        <fullName evidence="2">Uncharacterized protein</fullName>
    </submittedName>
</protein>
<evidence type="ECO:0000313" key="2">
    <source>
        <dbReference type="EMBL" id="MCW4156147.1"/>
    </source>
</evidence>
<sequence length="133" mass="14698">MTDILVLILTLLIAWGAYTLVGKDSNEKSKGILSLAYIFCIMTAMEFYQGGLVGCIIILGIALAMICLRYLWKSGHKLPWTITLLAEWTFPIVFYNTLDKFSGLSSGICLAITLASILIGLGIIVFIIFKQEK</sequence>
<keyword evidence="1" id="KW-0812">Transmembrane</keyword>
<keyword evidence="1" id="KW-1133">Transmembrane helix</keyword>
<comment type="caution">
    <text evidence="2">The sequence shown here is derived from an EMBL/GenBank/DDBJ whole genome shotgun (WGS) entry which is preliminary data.</text>
</comment>
<feature type="transmembrane region" description="Helical" evidence="1">
    <location>
        <begin position="104"/>
        <end position="129"/>
    </location>
</feature>
<reference evidence="2" key="1">
    <citation type="submission" date="2022-11" db="EMBL/GenBank/DDBJ databases">
        <title>Genomic repertoires linked with pathogenic potency of arthritogenic Prevotella copri isolated from the gut of rheumatoid arthritis patients.</title>
        <authorList>
            <person name="Nii T."/>
            <person name="Maeda Y."/>
            <person name="Motooka D."/>
            <person name="Naito M."/>
            <person name="Matsumoto Y."/>
            <person name="Ogawa T."/>
            <person name="Oguro-Igashira E."/>
            <person name="Kishikawa T."/>
            <person name="Yamashita M."/>
            <person name="Koizumi S."/>
            <person name="Kurakawa T."/>
            <person name="Okumura R."/>
            <person name="Kayama H."/>
            <person name="Murakami M."/>
            <person name="Sakaguchi T."/>
            <person name="Das B."/>
            <person name="Nakamura S."/>
            <person name="Okada Y."/>
            <person name="Kumanogoh A."/>
            <person name="Takeda K."/>
        </authorList>
    </citation>
    <scope>NUCLEOTIDE SEQUENCE</scope>
    <source>
        <strain evidence="2">H012_8</strain>
    </source>
</reference>
<organism evidence="2 3">
    <name type="scientific">Segatella copri</name>
    <dbReference type="NCBI Taxonomy" id="165179"/>
    <lineage>
        <taxon>Bacteria</taxon>
        <taxon>Pseudomonadati</taxon>
        <taxon>Bacteroidota</taxon>
        <taxon>Bacteroidia</taxon>
        <taxon>Bacteroidales</taxon>
        <taxon>Prevotellaceae</taxon>
        <taxon>Segatella</taxon>
    </lineage>
</organism>
<dbReference type="EMBL" id="JAPDVH010000001">
    <property type="protein sequence ID" value="MCW4156147.1"/>
    <property type="molecule type" value="Genomic_DNA"/>
</dbReference>
<evidence type="ECO:0000256" key="1">
    <source>
        <dbReference type="SAM" id="Phobius"/>
    </source>
</evidence>
<feature type="transmembrane region" description="Helical" evidence="1">
    <location>
        <begin position="35"/>
        <end position="68"/>
    </location>
</feature>
<dbReference type="Proteomes" id="UP001209168">
    <property type="component" value="Unassembled WGS sequence"/>
</dbReference>
<gene>
    <name evidence="2" type="ORF">ONT23_11525</name>
</gene>
<name>A0AAW5UWL9_9BACT</name>
<proteinExistence type="predicted"/>
<evidence type="ECO:0000313" key="3">
    <source>
        <dbReference type="Proteomes" id="UP001209168"/>
    </source>
</evidence>
<dbReference type="RefSeq" id="WP_200756327.1">
    <property type="nucleotide sequence ID" value="NZ_CP042464.1"/>
</dbReference>